<dbReference type="Proteomes" id="UP001151002">
    <property type="component" value="Unassembled WGS sequence"/>
</dbReference>
<accession>A0ABT4AVE0</accession>
<comment type="caution">
    <text evidence="3">The sequence shown here is derived from an EMBL/GenBank/DDBJ whole genome shotgun (WGS) entry which is preliminary data.</text>
</comment>
<dbReference type="CDD" id="cd02440">
    <property type="entry name" value="AdoMet_MTases"/>
    <property type="match status" value="1"/>
</dbReference>
<evidence type="ECO:0000256" key="1">
    <source>
        <dbReference type="ARBA" id="ARBA00022747"/>
    </source>
</evidence>
<organism evidence="3 4">
    <name type="scientific">Paractinoplanes pyxinae</name>
    <dbReference type="NCBI Taxonomy" id="2997416"/>
    <lineage>
        <taxon>Bacteria</taxon>
        <taxon>Bacillati</taxon>
        <taxon>Actinomycetota</taxon>
        <taxon>Actinomycetes</taxon>
        <taxon>Micromonosporales</taxon>
        <taxon>Micromonosporaceae</taxon>
        <taxon>Paractinoplanes</taxon>
    </lineage>
</organism>
<dbReference type="InterPro" id="IPR003356">
    <property type="entry name" value="DNA_methylase_A-5"/>
</dbReference>
<dbReference type="PROSITE" id="PS00092">
    <property type="entry name" value="N6_MTASE"/>
    <property type="match status" value="1"/>
</dbReference>
<dbReference type="Pfam" id="PF02384">
    <property type="entry name" value="N6_Mtase"/>
    <property type="match status" value="1"/>
</dbReference>
<gene>
    <name evidence="3" type="ORF">OWR29_06530</name>
</gene>
<dbReference type="Gene3D" id="3.40.50.150">
    <property type="entry name" value="Vaccinia Virus protein VP39"/>
    <property type="match status" value="1"/>
</dbReference>
<keyword evidence="3" id="KW-0489">Methyltransferase</keyword>
<dbReference type="InterPro" id="IPR029063">
    <property type="entry name" value="SAM-dependent_MTases_sf"/>
</dbReference>
<dbReference type="InterPro" id="IPR002052">
    <property type="entry name" value="DNA_methylase_N6_adenine_CS"/>
</dbReference>
<feature type="domain" description="DNA methylase adenine-specific" evidence="2">
    <location>
        <begin position="298"/>
        <end position="533"/>
    </location>
</feature>
<dbReference type="InterPro" id="IPR052916">
    <property type="entry name" value="Type-I_RE_MTase_Subunit"/>
</dbReference>
<evidence type="ECO:0000259" key="2">
    <source>
        <dbReference type="Pfam" id="PF02384"/>
    </source>
</evidence>
<dbReference type="PRINTS" id="PR00507">
    <property type="entry name" value="N12N6MTFRASE"/>
</dbReference>
<dbReference type="GO" id="GO:0032259">
    <property type="term" value="P:methylation"/>
    <property type="evidence" value="ECO:0007669"/>
    <property type="project" value="UniProtKB-KW"/>
</dbReference>
<proteinExistence type="predicted"/>
<dbReference type="GO" id="GO:0008168">
    <property type="term" value="F:methyltransferase activity"/>
    <property type="evidence" value="ECO:0007669"/>
    <property type="project" value="UniProtKB-KW"/>
</dbReference>
<evidence type="ECO:0000313" key="3">
    <source>
        <dbReference type="EMBL" id="MCY1137650.1"/>
    </source>
</evidence>
<reference evidence="3" key="1">
    <citation type="submission" date="2022-11" db="EMBL/GenBank/DDBJ databases">
        <authorList>
            <person name="Somphong A."/>
            <person name="Phongsopitanun W."/>
        </authorList>
    </citation>
    <scope>NUCLEOTIDE SEQUENCE</scope>
    <source>
        <strain evidence="3">Pm04-4</strain>
    </source>
</reference>
<dbReference type="RefSeq" id="WP_267561600.1">
    <property type="nucleotide sequence ID" value="NZ_JAPNTZ010000002.1"/>
</dbReference>
<protein>
    <submittedName>
        <fullName evidence="3">N-6 DNA methylase</fullName>
    </submittedName>
</protein>
<dbReference type="PANTHER" id="PTHR42998:SF1">
    <property type="entry name" value="TYPE I RESTRICTION ENZYME HINDI METHYLASE SUBUNIT"/>
    <property type="match status" value="1"/>
</dbReference>
<dbReference type="PANTHER" id="PTHR42998">
    <property type="entry name" value="TYPE I RESTRICTION ENZYME HINDVIIP M PROTEIN-RELATED"/>
    <property type="match status" value="1"/>
</dbReference>
<keyword evidence="1" id="KW-0680">Restriction system</keyword>
<dbReference type="EMBL" id="JAPNTZ010000002">
    <property type="protein sequence ID" value="MCY1137650.1"/>
    <property type="molecule type" value="Genomic_DNA"/>
</dbReference>
<dbReference type="SUPFAM" id="SSF53335">
    <property type="entry name" value="S-adenosyl-L-methionine-dependent methyltransferases"/>
    <property type="match status" value="1"/>
</dbReference>
<evidence type="ECO:0000313" key="4">
    <source>
        <dbReference type="Proteomes" id="UP001151002"/>
    </source>
</evidence>
<sequence>MPAQNIDYNRTLSGPEHQRVRLPLLEKLVDAGWSRDQIRWQPEWRVPKSPHDAASREGGKSFSSWPVDLALFDDPAQMDDWRHVVVLFEFKAPDLHEGISQLEIYLAREPRAKLGFWTNGTEDVRVYKLPDGNFKHENNRGIPRPGEELELPSEKPLTYNDLQAPQNGQLKSVFKRLLDVVVARDSRATRSEAQLNELCNLLLLKIESDTVGQSSPHERLEFQLAQGGEAETATRIRADFLKLTKSRPQVFTDANEVSLNLDDHTIQDVVYELSGLNLVTMSPEAISSAFQVFRRANLKAGEGQYFTPQRVIEAAVKLMEIRPDDMVIDPACGTGGFLVESFLAMVDYAKAGGIMSDDKARTFATRQIYGVDKDGINVKLARAIMLSLSGDSSNIHAGDSIREDRWKSDYEHLVQPLADGRFSVVLTNPPFGQGLKVSSTDARRNKYTIARRSDGQYRALEIGLIFLERAYRLLASGGRLGIILPETYFFSATYSWLPEWLEDHFVLRGVVNIPMEAFQGFCRAKTNLYIFEKK</sequence>
<name>A0ABT4AVE0_9ACTN</name>
<keyword evidence="4" id="KW-1185">Reference proteome</keyword>
<keyword evidence="3" id="KW-0808">Transferase</keyword>